<keyword evidence="2" id="KW-1133">Transmembrane helix</keyword>
<dbReference type="Proteomes" id="UP001348641">
    <property type="component" value="Unassembled WGS sequence"/>
</dbReference>
<organism evidence="4 5">
    <name type="scientific">Nocardiopsis tropica</name>
    <dbReference type="NCBI Taxonomy" id="109330"/>
    <lineage>
        <taxon>Bacteria</taxon>
        <taxon>Bacillati</taxon>
        <taxon>Actinomycetota</taxon>
        <taxon>Actinomycetes</taxon>
        <taxon>Streptosporangiales</taxon>
        <taxon>Nocardiopsidaceae</taxon>
        <taxon>Nocardiopsis</taxon>
    </lineage>
</organism>
<dbReference type="EMBL" id="JAUUCC010000037">
    <property type="protein sequence ID" value="MEE2051974.1"/>
    <property type="molecule type" value="Genomic_DNA"/>
</dbReference>
<evidence type="ECO:0000256" key="2">
    <source>
        <dbReference type="SAM" id="Phobius"/>
    </source>
</evidence>
<comment type="caution">
    <text evidence="4">The sequence shown here is derived from an EMBL/GenBank/DDBJ whole genome shotgun (WGS) entry which is preliminary data.</text>
</comment>
<keyword evidence="2" id="KW-0472">Membrane</keyword>
<evidence type="ECO:0000313" key="5">
    <source>
        <dbReference type="Proteomes" id="UP001348641"/>
    </source>
</evidence>
<evidence type="ECO:0000259" key="3">
    <source>
        <dbReference type="Pfam" id="PF13349"/>
    </source>
</evidence>
<name>A0ABU7KSK0_9ACTN</name>
<proteinExistence type="predicted"/>
<gene>
    <name evidence="4" type="ORF">Q8A49_15840</name>
</gene>
<evidence type="ECO:0000256" key="1">
    <source>
        <dbReference type="SAM" id="MobiDB-lite"/>
    </source>
</evidence>
<feature type="transmembrane region" description="Helical" evidence="2">
    <location>
        <begin position="22"/>
        <end position="45"/>
    </location>
</feature>
<keyword evidence="2" id="KW-0812">Transmembrane</keyword>
<accession>A0ABU7KSK0</accession>
<dbReference type="Pfam" id="PF13349">
    <property type="entry name" value="DUF4097"/>
    <property type="match status" value="1"/>
</dbReference>
<feature type="region of interest" description="Disordered" evidence="1">
    <location>
        <begin position="286"/>
        <end position="325"/>
    </location>
</feature>
<dbReference type="RefSeq" id="WP_330159024.1">
    <property type="nucleotide sequence ID" value="NZ_BAAAJA010000041.1"/>
</dbReference>
<dbReference type="InterPro" id="IPR025164">
    <property type="entry name" value="Toastrack_DUF4097"/>
</dbReference>
<reference evidence="4 5" key="1">
    <citation type="submission" date="2023-07" db="EMBL/GenBank/DDBJ databases">
        <authorList>
            <person name="Girao M."/>
            <person name="Carvalho M.F."/>
        </authorList>
    </citation>
    <scope>NUCLEOTIDE SEQUENCE [LARGE SCALE GENOMIC DNA]</scope>
    <source>
        <strain evidence="4 5">66/93</strain>
    </source>
</reference>
<feature type="compositionally biased region" description="Polar residues" evidence="1">
    <location>
        <begin position="312"/>
        <end position="325"/>
    </location>
</feature>
<protein>
    <submittedName>
        <fullName evidence="4">DUF4097 family beta strand repeat-containing protein</fullName>
    </submittedName>
</protein>
<sequence>MTFKARGLYASSSKEPRRRFRVGPWLVIGGVLVVIMVAATSFSVLGNVGVDRGDRSDSFDGIRTLEVDNHTGGDVVLAGGGGDEVVVERTLRGTPLTEPREGARADGDGLEVEAVCQGVPFFGGCAVNYEITVPEGTEVTVETVSGRISAENVDGALELSTTSGPVEVSDNVGDVTVDTTSGQVSLAGVEGSVGIDTTSGEVSATGSGERLEASSTSGRVDVSGFAAESVRAESTSGDVTVGGGFTTAEASTVSGRIEVATGDAFDTLTLDTTSGSIDVRVPRGAYDVTGDSTSGERDVDVDVEDGAASRIDANTVSGSLSVEPG</sequence>
<evidence type="ECO:0000313" key="4">
    <source>
        <dbReference type="EMBL" id="MEE2051974.1"/>
    </source>
</evidence>
<feature type="domain" description="DUF4097" evidence="3">
    <location>
        <begin position="65"/>
        <end position="310"/>
    </location>
</feature>